<evidence type="ECO:0000256" key="4">
    <source>
        <dbReference type="ARBA" id="ARBA00022679"/>
    </source>
</evidence>
<dbReference type="SUPFAM" id="SSF52540">
    <property type="entry name" value="P-loop containing nucleoside triphosphate hydrolases"/>
    <property type="match status" value="1"/>
</dbReference>
<accession>A0A2M7R5L0</accession>
<dbReference type="PANTHER" id="PTHR11088:SF60">
    <property type="entry name" value="TRNA DIMETHYLALLYLTRANSFERASE"/>
    <property type="match status" value="1"/>
</dbReference>
<evidence type="ECO:0000256" key="1">
    <source>
        <dbReference type="ARBA" id="ARBA00001946"/>
    </source>
</evidence>
<sequence length="306" mass="35653">MSSPRPKLIIILGPTASGKSELAVKLALRFNSEQLKKKFGINGVEIISADSRQVYKGMNIGTGKITKKEMRGIPHHLLDVASPKKKFTVVRYQKLAIKAANKILRKKKIPLLVGGSPFYIYSVTEGWLFPKLKPDWKLRKKLEKKSASELFKILKKLDEKRAKTIETKNKRRLIRAIEICKKLGKVPQIKKTPQFDCLLIGIKKSPQELKILINNRLLKRFNKGMVGEVKNLRKSGLSWKRLEEFGLEYRWIARFLQKKISYSEMVKILQKDIEKFSKRQITWFKSDKRIHWIKNQKDAENLIKKF</sequence>
<evidence type="ECO:0000256" key="13">
    <source>
        <dbReference type="RuleBase" id="RU003785"/>
    </source>
</evidence>
<evidence type="ECO:0000256" key="11">
    <source>
        <dbReference type="RuleBase" id="RU003783"/>
    </source>
</evidence>
<comment type="caution">
    <text evidence="10">Lacks conserved residue(s) required for the propagation of feature annotation.</text>
</comment>
<keyword evidence="6 10" id="KW-0547">Nucleotide-binding</keyword>
<evidence type="ECO:0000256" key="8">
    <source>
        <dbReference type="ARBA" id="ARBA00022842"/>
    </source>
</evidence>
<evidence type="ECO:0000256" key="5">
    <source>
        <dbReference type="ARBA" id="ARBA00022694"/>
    </source>
</evidence>
<evidence type="ECO:0000256" key="7">
    <source>
        <dbReference type="ARBA" id="ARBA00022840"/>
    </source>
</evidence>
<evidence type="ECO:0000313" key="14">
    <source>
        <dbReference type="EMBL" id="PIY88682.1"/>
    </source>
</evidence>
<comment type="subunit">
    <text evidence="10">Monomer.</text>
</comment>
<evidence type="ECO:0000256" key="10">
    <source>
        <dbReference type="HAMAP-Rule" id="MF_00185"/>
    </source>
</evidence>
<dbReference type="PANTHER" id="PTHR11088">
    <property type="entry name" value="TRNA DIMETHYLALLYLTRANSFERASE"/>
    <property type="match status" value="1"/>
</dbReference>
<dbReference type="NCBIfam" id="TIGR00174">
    <property type="entry name" value="miaA"/>
    <property type="match status" value="1"/>
</dbReference>
<dbReference type="GO" id="GO:0005524">
    <property type="term" value="F:ATP binding"/>
    <property type="evidence" value="ECO:0007669"/>
    <property type="project" value="UniProtKB-UniRule"/>
</dbReference>
<comment type="caution">
    <text evidence="14">The sequence shown here is derived from an EMBL/GenBank/DDBJ whole genome shotgun (WGS) entry which is preliminary data.</text>
</comment>
<organism evidence="14 15">
    <name type="scientific">Candidatus Nealsonbacteria bacterium CG_4_10_14_0_8_um_filter_37_14</name>
    <dbReference type="NCBI Taxonomy" id="1974684"/>
    <lineage>
        <taxon>Bacteria</taxon>
        <taxon>Candidatus Nealsoniibacteriota</taxon>
    </lineage>
</organism>
<dbReference type="InterPro" id="IPR018022">
    <property type="entry name" value="IPT"/>
</dbReference>
<feature type="region of interest" description="Interaction with substrate tRNA" evidence="10">
    <location>
        <begin position="50"/>
        <end position="53"/>
    </location>
</feature>
<dbReference type="HAMAP" id="MF_00185">
    <property type="entry name" value="IPP_trans"/>
    <property type="match status" value="1"/>
</dbReference>
<dbReference type="EMBL" id="PFLW01000074">
    <property type="protein sequence ID" value="PIY88682.1"/>
    <property type="molecule type" value="Genomic_DNA"/>
</dbReference>
<comment type="cofactor">
    <cofactor evidence="1 10">
        <name>Mg(2+)</name>
        <dbReference type="ChEBI" id="CHEBI:18420"/>
    </cofactor>
</comment>
<evidence type="ECO:0000313" key="15">
    <source>
        <dbReference type="Proteomes" id="UP000230767"/>
    </source>
</evidence>
<evidence type="ECO:0000256" key="6">
    <source>
        <dbReference type="ARBA" id="ARBA00022741"/>
    </source>
</evidence>
<dbReference type="InterPro" id="IPR027417">
    <property type="entry name" value="P-loop_NTPase"/>
</dbReference>
<dbReference type="Pfam" id="PF01715">
    <property type="entry name" value="IPPT"/>
    <property type="match status" value="1"/>
</dbReference>
<gene>
    <name evidence="10" type="primary">miaA</name>
    <name evidence="14" type="ORF">COY73_03110</name>
</gene>
<protein>
    <recommendedName>
        <fullName evidence="10">tRNA dimethylallyltransferase</fullName>
        <ecNumber evidence="10">2.5.1.75</ecNumber>
    </recommendedName>
    <alternativeName>
        <fullName evidence="10">Dimethylallyl diphosphate:tRNA dimethylallyltransferase</fullName>
        <shortName evidence="10">DMAPP:tRNA dimethylallyltransferase</shortName>
        <shortName evidence="10">DMATase</shortName>
    </alternativeName>
    <alternativeName>
        <fullName evidence="10">Isopentenyl-diphosphate:tRNA isopentenyltransferase</fullName>
        <shortName evidence="10">IPP transferase</shortName>
        <shortName evidence="10">IPPT</shortName>
        <shortName evidence="10">IPTase</shortName>
    </alternativeName>
</protein>
<keyword evidence="8 10" id="KW-0460">Magnesium</keyword>
<reference evidence="15" key="1">
    <citation type="submission" date="2017-09" db="EMBL/GenBank/DDBJ databases">
        <title>Depth-based differentiation of microbial function through sediment-hosted aquifers and enrichment of novel symbionts in the deep terrestrial subsurface.</title>
        <authorList>
            <person name="Probst A.J."/>
            <person name="Ladd B."/>
            <person name="Jarett J.K."/>
            <person name="Geller-Mcgrath D.E."/>
            <person name="Sieber C.M.K."/>
            <person name="Emerson J.B."/>
            <person name="Anantharaman K."/>
            <person name="Thomas B.C."/>
            <person name="Malmstrom R."/>
            <person name="Stieglmeier M."/>
            <person name="Klingl A."/>
            <person name="Woyke T."/>
            <person name="Ryan C.M."/>
            <person name="Banfield J.F."/>
        </authorList>
    </citation>
    <scope>NUCLEOTIDE SEQUENCE [LARGE SCALE GENOMIC DNA]</scope>
</reference>
<comment type="catalytic activity">
    <reaction evidence="9 10 11">
        <text>adenosine(37) in tRNA + dimethylallyl diphosphate = N(6)-dimethylallyladenosine(37) in tRNA + diphosphate</text>
        <dbReference type="Rhea" id="RHEA:26482"/>
        <dbReference type="Rhea" id="RHEA-COMP:10162"/>
        <dbReference type="Rhea" id="RHEA-COMP:10375"/>
        <dbReference type="ChEBI" id="CHEBI:33019"/>
        <dbReference type="ChEBI" id="CHEBI:57623"/>
        <dbReference type="ChEBI" id="CHEBI:74411"/>
        <dbReference type="ChEBI" id="CHEBI:74415"/>
        <dbReference type="EC" id="2.5.1.75"/>
    </reaction>
</comment>
<dbReference type="EC" id="2.5.1.75" evidence="10"/>
<keyword evidence="5 10" id="KW-0819">tRNA processing</keyword>
<comment type="function">
    <text evidence="2 10 12">Catalyzes the transfer of a dimethylallyl group onto the adenine at position 37 in tRNAs that read codons beginning with uridine, leading to the formation of N6-(dimethylallyl)adenosine (i(6)A).</text>
</comment>
<evidence type="ECO:0000256" key="2">
    <source>
        <dbReference type="ARBA" id="ARBA00003213"/>
    </source>
</evidence>
<evidence type="ECO:0000256" key="9">
    <source>
        <dbReference type="ARBA" id="ARBA00049563"/>
    </source>
</evidence>
<dbReference type="Gene3D" id="3.40.50.300">
    <property type="entry name" value="P-loop containing nucleotide triphosphate hydrolases"/>
    <property type="match status" value="1"/>
</dbReference>
<keyword evidence="4 10" id="KW-0808">Transferase</keyword>
<feature type="site" description="Interaction with substrate tRNA" evidence="10">
    <location>
        <position position="139"/>
    </location>
</feature>
<dbReference type="AlphaFoldDB" id="A0A2M7R5L0"/>
<dbReference type="GO" id="GO:0052381">
    <property type="term" value="F:tRNA dimethylallyltransferase activity"/>
    <property type="evidence" value="ECO:0007669"/>
    <property type="project" value="UniProtKB-UniRule"/>
</dbReference>
<comment type="similarity">
    <text evidence="3 10 13">Belongs to the IPP transferase family.</text>
</comment>
<dbReference type="Proteomes" id="UP000230767">
    <property type="component" value="Unassembled WGS sequence"/>
</dbReference>
<feature type="binding site" evidence="10">
    <location>
        <begin position="15"/>
        <end position="20"/>
    </location>
    <ligand>
        <name>substrate</name>
    </ligand>
</feature>
<dbReference type="Gene3D" id="1.10.20.140">
    <property type="match status" value="1"/>
</dbReference>
<keyword evidence="7 10" id="KW-0067">ATP-binding</keyword>
<evidence type="ECO:0000256" key="12">
    <source>
        <dbReference type="RuleBase" id="RU003784"/>
    </source>
</evidence>
<dbReference type="InterPro" id="IPR039657">
    <property type="entry name" value="Dimethylallyltransferase"/>
</dbReference>
<feature type="binding site" evidence="10">
    <location>
        <begin position="13"/>
        <end position="20"/>
    </location>
    <ligand>
        <name>ATP</name>
        <dbReference type="ChEBI" id="CHEBI:30616"/>
    </ligand>
</feature>
<feature type="site" description="Interaction with substrate tRNA" evidence="10">
    <location>
        <position position="116"/>
    </location>
</feature>
<dbReference type="GO" id="GO:0006400">
    <property type="term" value="P:tRNA modification"/>
    <property type="evidence" value="ECO:0007669"/>
    <property type="project" value="TreeGrafter"/>
</dbReference>
<proteinExistence type="inferred from homology"/>
<name>A0A2M7R5L0_9BACT</name>
<evidence type="ECO:0000256" key="3">
    <source>
        <dbReference type="ARBA" id="ARBA00005842"/>
    </source>
</evidence>